<dbReference type="InterPro" id="IPR013767">
    <property type="entry name" value="PAS_fold"/>
</dbReference>
<dbReference type="RefSeq" id="WP_012471627.1">
    <property type="nucleotide sequence ID" value="NC_010814.1"/>
</dbReference>
<feature type="region of interest" description="Disordered" evidence="1">
    <location>
        <begin position="407"/>
        <end position="430"/>
    </location>
</feature>
<protein>
    <submittedName>
        <fullName evidence="5">Diguanylate cyclase with PAS/PAC sensor</fullName>
    </submittedName>
</protein>
<dbReference type="GO" id="GO:0006355">
    <property type="term" value="P:regulation of DNA-templated transcription"/>
    <property type="evidence" value="ECO:0007669"/>
    <property type="project" value="InterPro"/>
</dbReference>
<dbReference type="PROSITE" id="PS50113">
    <property type="entry name" value="PAC"/>
    <property type="match status" value="2"/>
</dbReference>
<organism evidence="5 6">
    <name type="scientific">Trichlorobacter lovleyi (strain ATCC BAA-1151 / DSM 17278 / SZ)</name>
    <name type="common">Geobacter lovleyi</name>
    <dbReference type="NCBI Taxonomy" id="398767"/>
    <lineage>
        <taxon>Bacteria</taxon>
        <taxon>Pseudomonadati</taxon>
        <taxon>Thermodesulfobacteriota</taxon>
        <taxon>Desulfuromonadia</taxon>
        <taxon>Geobacterales</taxon>
        <taxon>Geobacteraceae</taxon>
        <taxon>Trichlorobacter</taxon>
    </lineage>
</organism>
<feature type="domain" description="PAS" evidence="2">
    <location>
        <begin position="5"/>
        <end position="75"/>
    </location>
</feature>
<evidence type="ECO:0000259" key="3">
    <source>
        <dbReference type="PROSITE" id="PS50113"/>
    </source>
</evidence>
<dbReference type="NCBIfam" id="TIGR00229">
    <property type="entry name" value="sensory_box"/>
    <property type="match status" value="2"/>
</dbReference>
<accession>B3E3N7</accession>
<dbReference type="HOGENOM" id="CLU_000445_11_28_7"/>
<dbReference type="PANTHER" id="PTHR44757">
    <property type="entry name" value="DIGUANYLATE CYCLASE DGCP"/>
    <property type="match status" value="1"/>
</dbReference>
<evidence type="ECO:0000259" key="2">
    <source>
        <dbReference type="PROSITE" id="PS50112"/>
    </source>
</evidence>
<evidence type="ECO:0000313" key="5">
    <source>
        <dbReference type="EMBL" id="ACD97309.1"/>
    </source>
</evidence>
<dbReference type="eggNOG" id="COG2199">
    <property type="taxonomic scope" value="Bacteria"/>
</dbReference>
<dbReference type="InterPro" id="IPR043128">
    <property type="entry name" value="Rev_trsase/Diguanyl_cyclase"/>
</dbReference>
<feature type="domain" description="PAC" evidence="3">
    <location>
        <begin position="84"/>
        <end position="136"/>
    </location>
</feature>
<dbReference type="InterPro" id="IPR000700">
    <property type="entry name" value="PAS-assoc_C"/>
</dbReference>
<reference evidence="5 6" key="1">
    <citation type="submission" date="2008-05" db="EMBL/GenBank/DDBJ databases">
        <title>Complete sequence of chromosome of Geobacter lovleyi SZ.</title>
        <authorList>
            <consortium name="US DOE Joint Genome Institute"/>
            <person name="Lucas S."/>
            <person name="Copeland A."/>
            <person name="Lapidus A."/>
            <person name="Glavina del Rio T."/>
            <person name="Dalin E."/>
            <person name="Tice H."/>
            <person name="Bruce D."/>
            <person name="Goodwin L."/>
            <person name="Pitluck S."/>
            <person name="Chertkov O."/>
            <person name="Meincke L."/>
            <person name="Brettin T."/>
            <person name="Detter J.C."/>
            <person name="Han C."/>
            <person name="Tapia R."/>
            <person name="Kuske C.R."/>
            <person name="Schmutz J."/>
            <person name="Larimer F."/>
            <person name="Land M."/>
            <person name="Hauser L."/>
            <person name="Kyrpides N."/>
            <person name="Mikhailova N."/>
            <person name="Sung Y."/>
            <person name="Fletcher K.E."/>
            <person name="Ritalahti K.M."/>
            <person name="Loeffler F.E."/>
            <person name="Richardson P."/>
        </authorList>
    </citation>
    <scope>NUCLEOTIDE SEQUENCE [LARGE SCALE GENOMIC DNA]</scope>
    <source>
        <strain evidence="6">ATCC BAA-1151 / DSM 17278 / SZ</strain>
    </source>
</reference>
<feature type="domain" description="GGDEF" evidence="4">
    <location>
        <begin position="294"/>
        <end position="422"/>
    </location>
</feature>
<evidence type="ECO:0000259" key="4">
    <source>
        <dbReference type="PROSITE" id="PS50887"/>
    </source>
</evidence>
<dbReference type="InterPro" id="IPR035965">
    <property type="entry name" value="PAS-like_dom_sf"/>
</dbReference>
<dbReference type="SUPFAM" id="SSF55785">
    <property type="entry name" value="PYP-like sensor domain (PAS domain)"/>
    <property type="match status" value="2"/>
</dbReference>
<dbReference type="PROSITE" id="PS50112">
    <property type="entry name" value="PAS"/>
    <property type="match status" value="2"/>
</dbReference>
<dbReference type="Gene3D" id="3.30.450.20">
    <property type="entry name" value="PAS domain"/>
    <property type="match status" value="2"/>
</dbReference>
<dbReference type="STRING" id="398767.Glov_3608"/>
<dbReference type="SMART" id="SM00091">
    <property type="entry name" value="PAS"/>
    <property type="match status" value="2"/>
</dbReference>
<dbReference type="Gene3D" id="3.30.70.270">
    <property type="match status" value="1"/>
</dbReference>
<dbReference type="Proteomes" id="UP000002420">
    <property type="component" value="Chromosome"/>
</dbReference>
<dbReference type="CDD" id="cd01949">
    <property type="entry name" value="GGDEF"/>
    <property type="match status" value="1"/>
</dbReference>
<dbReference type="SMART" id="SM00086">
    <property type="entry name" value="PAC"/>
    <property type="match status" value="2"/>
</dbReference>
<name>B3E3N7_TRIL1</name>
<dbReference type="InterPro" id="IPR001610">
    <property type="entry name" value="PAC"/>
</dbReference>
<dbReference type="EMBL" id="CP001089">
    <property type="protein sequence ID" value="ACD97309.1"/>
    <property type="molecule type" value="Genomic_DNA"/>
</dbReference>
<dbReference type="AlphaFoldDB" id="B3E3N7"/>
<dbReference type="InterPro" id="IPR000160">
    <property type="entry name" value="GGDEF_dom"/>
</dbReference>
<keyword evidence="6" id="KW-1185">Reference proteome</keyword>
<sequence>MRSESCSLYQTLVENSPDVIWRTDHELRFSYLNPAVTEQFGYNPEELLGRTLTELLAPASRDFVLARLAARMADELSGKKLGQRLLEIQIISKAGRLIPSEVTVAAIRNDAGDLVGFQGVTRNIADRVRIEERMRLSERNYRELVERSSSFILRWTSDGIITFANSHTCEFFGFLPEELVGRHLVGTIVPEIESTGQSLRQLIAEIGANPEQFRTSEHETICWDGSRIWVAWNNSPAYDEKGRLEILSVGHDVSERRQREKQLAYLTVHDPMTGLYNRAYFDTEFERLSRGRRFPVSVVIASLDNLQLTNDEQGREQGDLILMKAARLLKEGFRAEDLVSRTGGDGFAILLPGLDEQQTATGLIRFRAAVARASEHAPAVFFCMGASTAHTGSELLRAQREASAAMAAEKVLRKKQREQQEKEQEEGTPE</sequence>
<dbReference type="SUPFAM" id="SSF55073">
    <property type="entry name" value="Nucleotide cyclase"/>
    <property type="match status" value="1"/>
</dbReference>
<dbReference type="CDD" id="cd00130">
    <property type="entry name" value="PAS"/>
    <property type="match status" value="2"/>
</dbReference>
<evidence type="ECO:0000313" key="6">
    <source>
        <dbReference type="Proteomes" id="UP000002420"/>
    </source>
</evidence>
<dbReference type="KEGG" id="glo:Glov_3608"/>
<dbReference type="InterPro" id="IPR000014">
    <property type="entry name" value="PAS"/>
</dbReference>
<dbReference type="SMART" id="SM00267">
    <property type="entry name" value="GGDEF"/>
    <property type="match status" value="1"/>
</dbReference>
<proteinExistence type="predicted"/>
<dbReference type="PANTHER" id="PTHR44757:SF2">
    <property type="entry name" value="BIOFILM ARCHITECTURE MAINTENANCE PROTEIN MBAA"/>
    <property type="match status" value="1"/>
</dbReference>
<dbReference type="PROSITE" id="PS50887">
    <property type="entry name" value="GGDEF"/>
    <property type="match status" value="1"/>
</dbReference>
<evidence type="ECO:0000256" key="1">
    <source>
        <dbReference type="SAM" id="MobiDB-lite"/>
    </source>
</evidence>
<dbReference type="InterPro" id="IPR052155">
    <property type="entry name" value="Biofilm_reg_signaling"/>
</dbReference>
<dbReference type="Pfam" id="PF00989">
    <property type="entry name" value="PAS"/>
    <property type="match status" value="2"/>
</dbReference>
<dbReference type="NCBIfam" id="TIGR00254">
    <property type="entry name" value="GGDEF"/>
    <property type="match status" value="1"/>
</dbReference>
<feature type="domain" description="PAC" evidence="3">
    <location>
        <begin position="214"/>
        <end position="265"/>
    </location>
</feature>
<dbReference type="InterPro" id="IPR029787">
    <property type="entry name" value="Nucleotide_cyclase"/>
</dbReference>
<dbReference type="Pfam" id="PF00990">
    <property type="entry name" value="GGDEF"/>
    <property type="match status" value="1"/>
</dbReference>
<gene>
    <name evidence="5" type="ordered locus">Glov_3608</name>
</gene>
<feature type="domain" description="PAS" evidence="2">
    <location>
        <begin position="137"/>
        <end position="189"/>
    </location>
</feature>